<evidence type="ECO:0008006" key="4">
    <source>
        <dbReference type="Google" id="ProtNLM"/>
    </source>
</evidence>
<gene>
    <name evidence="2" type="ORF">SAMN02745887_02822</name>
</gene>
<dbReference type="EMBL" id="FPKR01000011">
    <property type="protein sequence ID" value="SFZ78153.1"/>
    <property type="molecule type" value="Genomic_DNA"/>
</dbReference>
<protein>
    <recommendedName>
        <fullName evidence="4">DUF3887 domain-containing protein</fullName>
    </recommendedName>
</protein>
<evidence type="ECO:0000313" key="2">
    <source>
        <dbReference type="EMBL" id="SFZ78153.1"/>
    </source>
</evidence>
<sequence>MRTMQIIVFILLSLMLAMPAIAEEARPVPAEAEPFVLLLMAAKNADAMGMRGAFSTRIRDDREQGDWNKHLRQAKVSLAKMFGDYALADFSFVFSGDKREGVLTVMYRDVEQFSMPVVWESEGWKLNER</sequence>
<dbReference type="AlphaFoldDB" id="A0A1K2HNK8"/>
<accession>A0A1K2HNK8</accession>
<keyword evidence="1" id="KW-0732">Signal</keyword>
<organism evidence="2 3">
    <name type="scientific">Chitinimonas taiwanensis DSM 18899</name>
    <dbReference type="NCBI Taxonomy" id="1121279"/>
    <lineage>
        <taxon>Bacteria</taxon>
        <taxon>Pseudomonadati</taxon>
        <taxon>Pseudomonadota</taxon>
        <taxon>Betaproteobacteria</taxon>
        <taxon>Neisseriales</taxon>
        <taxon>Chitinibacteraceae</taxon>
        <taxon>Chitinimonas</taxon>
    </lineage>
</organism>
<dbReference type="Proteomes" id="UP000186513">
    <property type="component" value="Unassembled WGS sequence"/>
</dbReference>
<feature type="chain" id="PRO_5013199321" description="DUF3887 domain-containing protein" evidence="1">
    <location>
        <begin position="23"/>
        <end position="129"/>
    </location>
</feature>
<name>A0A1K2HNK8_9NEIS</name>
<proteinExistence type="predicted"/>
<keyword evidence="3" id="KW-1185">Reference proteome</keyword>
<evidence type="ECO:0000313" key="3">
    <source>
        <dbReference type="Proteomes" id="UP000186513"/>
    </source>
</evidence>
<reference evidence="2 3" key="1">
    <citation type="submission" date="2016-11" db="EMBL/GenBank/DDBJ databases">
        <authorList>
            <person name="Jaros S."/>
            <person name="Januszkiewicz K."/>
            <person name="Wedrychowicz H."/>
        </authorList>
    </citation>
    <scope>NUCLEOTIDE SEQUENCE [LARGE SCALE GENOMIC DNA]</scope>
    <source>
        <strain evidence="2 3">DSM 18899</strain>
    </source>
</reference>
<evidence type="ECO:0000256" key="1">
    <source>
        <dbReference type="SAM" id="SignalP"/>
    </source>
</evidence>
<feature type="signal peptide" evidence="1">
    <location>
        <begin position="1"/>
        <end position="22"/>
    </location>
</feature>